<dbReference type="PANTHER" id="PTHR32305:SF15">
    <property type="entry name" value="PROTEIN RHSA-RELATED"/>
    <property type="match status" value="1"/>
</dbReference>
<evidence type="ECO:0000313" key="5">
    <source>
        <dbReference type="Proteomes" id="UP000824588"/>
    </source>
</evidence>
<dbReference type="InterPro" id="IPR056823">
    <property type="entry name" value="TEN-like_YD-shell"/>
</dbReference>
<dbReference type="InterPro" id="IPR050708">
    <property type="entry name" value="T6SS_VgrG/RHS"/>
</dbReference>
<dbReference type="EMBL" id="CP071586">
    <property type="protein sequence ID" value="QYY82574.1"/>
    <property type="molecule type" value="Genomic_DNA"/>
</dbReference>
<feature type="transmembrane region" description="Helical" evidence="2">
    <location>
        <begin position="1420"/>
        <end position="1441"/>
    </location>
</feature>
<feature type="transmembrane region" description="Helical" evidence="2">
    <location>
        <begin position="1387"/>
        <end position="1408"/>
    </location>
</feature>
<keyword evidence="2" id="KW-0472">Membrane</keyword>
<dbReference type="Pfam" id="PF25023">
    <property type="entry name" value="TEN_YD-shell"/>
    <property type="match status" value="1"/>
</dbReference>
<dbReference type="Proteomes" id="UP000824588">
    <property type="component" value="Chromosome"/>
</dbReference>
<keyword evidence="5" id="KW-1185">Reference proteome</keyword>
<feature type="domain" description="Teneurin-like YD-shell" evidence="3">
    <location>
        <begin position="771"/>
        <end position="1329"/>
    </location>
</feature>
<dbReference type="NCBIfam" id="TIGR01643">
    <property type="entry name" value="YD_repeat_2x"/>
    <property type="match status" value="1"/>
</dbReference>
<dbReference type="PANTHER" id="PTHR32305">
    <property type="match status" value="1"/>
</dbReference>
<dbReference type="InterPro" id="IPR006530">
    <property type="entry name" value="YD"/>
</dbReference>
<organism evidence="4 5">
    <name type="scientific">Pseudomonas germanica</name>
    <dbReference type="NCBI Taxonomy" id="2815720"/>
    <lineage>
        <taxon>Bacteria</taxon>
        <taxon>Pseudomonadati</taxon>
        <taxon>Pseudomonadota</taxon>
        <taxon>Gammaproteobacteria</taxon>
        <taxon>Pseudomonadales</taxon>
        <taxon>Pseudomonadaceae</taxon>
        <taxon>Pseudomonas</taxon>
    </lineage>
</organism>
<dbReference type="InterPro" id="IPR022385">
    <property type="entry name" value="Rhs_assc_core"/>
</dbReference>
<keyword evidence="2" id="KW-0812">Transmembrane</keyword>
<proteinExistence type="predicted"/>
<name>A0ABX8YRF2_9PSED</name>
<dbReference type="NCBIfam" id="TIGR03696">
    <property type="entry name" value="Rhs_assc_core"/>
    <property type="match status" value="1"/>
</dbReference>
<evidence type="ECO:0000256" key="1">
    <source>
        <dbReference type="ARBA" id="ARBA00022737"/>
    </source>
</evidence>
<evidence type="ECO:0000256" key="2">
    <source>
        <dbReference type="SAM" id="Phobius"/>
    </source>
</evidence>
<evidence type="ECO:0000259" key="3">
    <source>
        <dbReference type="Pfam" id="PF25023"/>
    </source>
</evidence>
<evidence type="ECO:0000313" key="4">
    <source>
        <dbReference type="EMBL" id="QYY82574.1"/>
    </source>
</evidence>
<sequence length="1607" mass="175622">MLAKFTSQYLDLEIKGRFSMESNLSAAVHSNAFNFGEFVSGGVDPRTGMYTCSFSLGKLHSADLNGPELALSMGFNPLNQADSGFGIGWSLTLTHYDLRSKVMTLSNGERYKAVETSTGLKFKEMKLQTAKVLVTGAGRYEVRYKDGRRELLKVLAGTQVAVAEKIIAANGVSIALKHEMFNQFPRLAEVRDAKQCLLKITRNAGQVTLTRYPDTSSSSDYKLILKNARVTAIELPVGKGWELEYEVIDEGSYLHRVVNPLRGVEIIRYKRQGHSFVNGAEQTLPFVIAHDIYPGRGQPRLCKTYTYSDHNFLGQGLLPAKDNDLDPLYLAPGHYVYTSDEQLLLSGKVHTRIKRTYNKFHLLVAEVTTCGDAQIATATEYHCSVTKPFNEQAAQFRMPKVHTVTHLDRRTQQQRVETTVTEFDGEGNLLKHIEPSGVTTSTEFYPVGGGDNCPEDPLGFSRFPKKRTVTAAASGGASTVTYYDYALHTALEGAELAFVLPVAERFYEVVADVEVLRSKTERSYLDTPKDPLKHGATKQQSITLNEKKTSTGFSYELEGDRLRVKSSTCGFDGALQTSEKVLSTLTGLLMSEVGVDGEHVEHEYDAIGRAVRKTVASGSPYAAATQFAYLAASKQQPATMVTTDPVGGEQRVNYDGLERVITVQEKDCDHPDKDGLIQARTIYSALHDSVGHTVKVTLTDWRDGKPYPLSTRYEFDSWGQVSKTLHADGRIEHSEANPVLRQQTHWLQGMGKTLTLVNDFGKPLSVESFNLKSKSLGKIVYTYDGLGRTTSETDPVGNITRYEYDVFDRIIRIVLPDSNTVVTDYAEHSDAGLPIGIKVGDTVLGQQTYDGLDRLIQSTVGGRKSEAGYEAGFTQPQWYKSADGTKTEFTYLRDLGGVLTERKSGALLTNLTYDPASGNPLACTENGRERSFTYYPSGRLKSETTTFGAITKSTSSTWSLQGRPITHVDVLGAESRSEYDKHGRLLSTSQGSLKTEFHYAIQTGMLDWTKTEETSTKRQMITRFAYDDIGRETRRTFEIQGQPDQTLESTYTLAGKLAQKVSRRGTQLLRDEQFTYDVRGRLIQYDCAGTQKPRDPYGKEIVRQTFTFDALDNILTVQTTFPLGMNLTTFSYDNPDPVQLSAVKHSHADYPPAVTLEYDANGRMIKDDQARTLAYDAFGRLEQLSSAGGSVIRGYHYDGFDDLVELSQPDKVITQRYYHAGRVANEVSGENSSSVVRHGGALVGQRQLGSNAGAQLFGTDQQQSVLATLGKEQLTDCAYSPYGHRPAEGGLFSLAGFNGEQLDPVTGLYLLGNGYRAYSPTLMRFLAPDSMSPFGAGGLNAYSYCLGDPVNRVDPTGHISWQTILGIGLSILGVVASVLTMGAATPWAVAALGLAVASGLAGIASELANELAPGSQAGEILGWISFGLGLASLGAGMAAGAKAAVNAGRKMASAFSQGLSGKGAGKAGQYLKKGGKGAKAAAKKANAPVETVPDEPWQLHRAKKDNFVSEINEERAKGFYKLVEGNKSASQAAAESEMLYEEFGPVGAGRKVTHVFFAKTKGRGERIYLLEDSKQRVCKVLQAGGHLSDGQTNTMMKTAKSIDTTRM</sequence>
<keyword evidence="1" id="KW-0677">Repeat</keyword>
<gene>
    <name evidence="4" type="ORF">J0G10_03690</name>
</gene>
<feature type="transmembrane region" description="Helical" evidence="2">
    <location>
        <begin position="1359"/>
        <end position="1380"/>
    </location>
</feature>
<dbReference type="Gene3D" id="2.180.10.10">
    <property type="entry name" value="RHS repeat-associated core"/>
    <property type="match status" value="2"/>
</dbReference>
<protein>
    <submittedName>
        <fullName evidence="4">Type IV secretion protein Rhs</fullName>
    </submittedName>
</protein>
<accession>A0ABX8YRF2</accession>
<keyword evidence="2" id="KW-1133">Transmembrane helix</keyword>
<dbReference type="RefSeq" id="WP_220557477.1">
    <property type="nucleotide sequence ID" value="NZ_CP071586.1"/>
</dbReference>
<reference evidence="4 5" key="1">
    <citation type="journal article" date="2022" name="Int. J. Syst. Evol. Microbiol.">
        <title>Pseudomonas germanica sp. nov., isolated from Iris germanica rhizomes.</title>
        <authorList>
            <person name="Atanasov K.E."/>
            <person name="Galbis D.M."/>
            <person name="Gallego J."/>
            <person name="Serpico A."/>
            <person name="Bosch M."/>
            <person name="Altabella T."/>
            <person name="Ferrer A."/>
        </authorList>
    </citation>
    <scope>NUCLEOTIDE SEQUENCE [LARGE SCALE GENOMIC DNA]</scope>
    <source>
        <strain evidence="4 5">FIT28</strain>
    </source>
</reference>
<dbReference type="SUPFAM" id="SSF56399">
    <property type="entry name" value="ADP-ribosylation"/>
    <property type="match status" value="1"/>
</dbReference>